<name>K1TVR3_9ZZZZ</name>
<dbReference type="EMBL" id="AJWZ01002155">
    <property type="protein sequence ID" value="EKC71734.1"/>
    <property type="molecule type" value="Genomic_DNA"/>
</dbReference>
<organism evidence="1">
    <name type="scientific">human gut metagenome</name>
    <dbReference type="NCBI Taxonomy" id="408170"/>
    <lineage>
        <taxon>unclassified sequences</taxon>
        <taxon>metagenomes</taxon>
        <taxon>organismal metagenomes</taxon>
    </lineage>
</organism>
<gene>
    <name evidence="1" type="ORF">OBE_03247</name>
</gene>
<dbReference type="AlphaFoldDB" id="K1TVR3"/>
<reference evidence="1" key="1">
    <citation type="journal article" date="2013" name="Environ. Microbiol.">
        <title>Microbiota from the distal guts of lean and obese adolescents exhibit partial functional redundancy besides clear differences in community structure.</title>
        <authorList>
            <person name="Ferrer M."/>
            <person name="Ruiz A."/>
            <person name="Lanza F."/>
            <person name="Haange S.B."/>
            <person name="Oberbach A."/>
            <person name="Till H."/>
            <person name="Bargiela R."/>
            <person name="Campoy C."/>
            <person name="Segura M.T."/>
            <person name="Richter M."/>
            <person name="von Bergen M."/>
            <person name="Seifert J."/>
            <person name="Suarez A."/>
        </authorList>
    </citation>
    <scope>NUCLEOTIDE SEQUENCE</scope>
</reference>
<comment type="caution">
    <text evidence="1">The sequence shown here is derived from an EMBL/GenBank/DDBJ whole genome shotgun (WGS) entry which is preliminary data.</text>
</comment>
<proteinExistence type="predicted"/>
<evidence type="ECO:0000313" key="1">
    <source>
        <dbReference type="EMBL" id="EKC71734.1"/>
    </source>
</evidence>
<accession>K1TVR3</accession>
<sequence length="29" mass="3171">GIKNNIVAEEMAVIVPIPENVLDDADYDI</sequence>
<protein>
    <submittedName>
        <fullName evidence="1">Uncharacterized protein</fullName>
    </submittedName>
</protein>
<feature type="non-terminal residue" evidence="1">
    <location>
        <position position="1"/>
    </location>
</feature>